<dbReference type="RefSeq" id="WP_108434983.1">
    <property type="nucleotide sequence ID" value="NZ_CP028918.1"/>
</dbReference>
<organism evidence="2 3">
    <name type="scientific">Paragemmobacter aquarius</name>
    <dbReference type="NCBI Taxonomy" id="2169400"/>
    <lineage>
        <taxon>Bacteria</taxon>
        <taxon>Pseudomonadati</taxon>
        <taxon>Pseudomonadota</taxon>
        <taxon>Alphaproteobacteria</taxon>
        <taxon>Rhodobacterales</taxon>
        <taxon>Paracoccaceae</taxon>
        <taxon>Paragemmobacter</taxon>
    </lineage>
</organism>
<protein>
    <submittedName>
        <fullName evidence="2">Uncharacterized protein</fullName>
    </submittedName>
</protein>
<keyword evidence="3" id="KW-1185">Reference proteome</keyword>
<sequence length="59" mass="6440">MAATDDTPPETGYRELGPAEEAVTEAERDERADTVYARYSAAMTFFGETPAPKGKAQRD</sequence>
<dbReference type="AlphaFoldDB" id="A0A2S0UK68"/>
<dbReference type="Proteomes" id="UP000244496">
    <property type="component" value="Chromosome"/>
</dbReference>
<accession>A0A2S0UK68</accession>
<evidence type="ECO:0000313" key="3">
    <source>
        <dbReference type="Proteomes" id="UP000244496"/>
    </source>
</evidence>
<name>A0A2S0UK68_9RHOB</name>
<evidence type="ECO:0000313" key="2">
    <source>
        <dbReference type="EMBL" id="AWB48160.1"/>
    </source>
</evidence>
<reference evidence="2 3" key="1">
    <citation type="submission" date="2018-04" db="EMBL/GenBank/DDBJ databases">
        <title>Genome sequencing of Gemmobacter.</title>
        <authorList>
            <person name="Yi H."/>
            <person name="Baek M.-G."/>
        </authorList>
    </citation>
    <scope>NUCLEOTIDE SEQUENCE [LARGE SCALE GENOMIC DNA]</scope>
    <source>
        <strain evidence="2 3">HYN0069</strain>
    </source>
</reference>
<feature type="region of interest" description="Disordered" evidence="1">
    <location>
        <begin position="1"/>
        <end position="31"/>
    </location>
</feature>
<dbReference type="EMBL" id="CP028918">
    <property type="protein sequence ID" value="AWB48160.1"/>
    <property type="molecule type" value="Genomic_DNA"/>
</dbReference>
<gene>
    <name evidence="2" type="ORF">HYN69_06175</name>
</gene>
<dbReference type="KEGG" id="geh:HYN69_06175"/>
<proteinExistence type="predicted"/>
<evidence type="ECO:0000256" key="1">
    <source>
        <dbReference type="SAM" id="MobiDB-lite"/>
    </source>
</evidence>